<proteinExistence type="predicted"/>
<dbReference type="Proteomes" id="UP001164539">
    <property type="component" value="Chromosome 12"/>
</dbReference>
<organism evidence="1 2">
    <name type="scientific">Melia azedarach</name>
    <name type="common">Chinaberry tree</name>
    <dbReference type="NCBI Taxonomy" id="155640"/>
    <lineage>
        <taxon>Eukaryota</taxon>
        <taxon>Viridiplantae</taxon>
        <taxon>Streptophyta</taxon>
        <taxon>Embryophyta</taxon>
        <taxon>Tracheophyta</taxon>
        <taxon>Spermatophyta</taxon>
        <taxon>Magnoliopsida</taxon>
        <taxon>eudicotyledons</taxon>
        <taxon>Gunneridae</taxon>
        <taxon>Pentapetalae</taxon>
        <taxon>rosids</taxon>
        <taxon>malvids</taxon>
        <taxon>Sapindales</taxon>
        <taxon>Meliaceae</taxon>
        <taxon>Melia</taxon>
    </lineage>
</organism>
<gene>
    <name evidence="1" type="ORF">OWV82_021207</name>
</gene>
<evidence type="ECO:0000313" key="2">
    <source>
        <dbReference type="Proteomes" id="UP001164539"/>
    </source>
</evidence>
<keyword evidence="2" id="KW-1185">Reference proteome</keyword>
<reference evidence="1 2" key="1">
    <citation type="journal article" date="2023" name="Science">
        <title>Complex scaffold remodeling in plant triterpene biosynthesis.</title>
        <authorList>
            <person name="De La Pena R."/>
            <person name="Hodgson H."/>
            <person name="Liu J.C."/>
            <person name="Stephenson M.J."/>
            <person name="Martin A.C."/>
            <person name="Owen C."/>
            <person name="Harkess A."/>
            <person name="Leebens-Mack J."/>
            <person name="Jimenez L.E."/>
            <person name="Osbourn A."/>
            <person name="Sattely E.S."/>
        </authorList>
    </citation>
    <scope>NUCLEOTIDE SEQUENCE [LARGE SCALE GENOMIC DNA]</scope>
    <source>
        <strain evidence="2">cv. JPN11</strain>
        <tissue evidence="1">Leaf</tissue>
    </source>
</reference>
<dbReference type="EMBL" id="CM051405">
    <property type="protein sequence ID" value="KAJ4704273.1"/>
    <property type="molecule type" value="Genomic_DNA"/>
</dbReference>
<accession>A0ACC1X114</accession>
<comment type="caution">
    <text evidence="1">The sequence shown here is derived from an EMBL/GenBank/DDBJ whole genome shotgun (WGS) entry which is preliminary data.</text>
</comment>
<name>A0ACC1X114_MELAZ</name>
<protein>
    <submittedName>
        <fullName evidence="1">1-aminocyclopropane-1-carboxylate oxidase 3</fullName>
    </submittedName>
</protein>
<evidence type="ECO:0000313" key="1">
    <source>
        <dbReference type="EMBL" id="KAJ4704273.1"/>
    </source>
</evidence>
<sequence length="350" mass="39255">MAITRSESNLNVSAPPSSPSPTAPPSPIPRAAGSRSAANQILAEFLEKSLHVPELALPEASAIARDHQVPIINLRSIISSENDSVNRLLQSAREFGAFRIKCYGISGEELRSLVKEAERVFGILEDRDTGYRRDIGGRINNREEIVWVRSGKERMDWAREYIGAELFRSFSEKVENVTSKLDKIGEQLGQVLVRHLGKQLGKRTREKQSALSIYKYNHNDIIKEQSPSSKEQHDNNPCDHILSLHLPAEKCKYWVESGQSLISFNAGPDVIVVTVGKQLEEWSLGEFKCVHGEMIHQPDLHASFSLELKCSSLNLKHSLTKTQKKISIAEQILIGLIIAMLYHIFKPLFS</sequence>